<reference evidence="1 2" key="1">
    <citation type="submission" date="2019-03" db="EMBL/GenBank/DDBJ databases">
        <title>Diversity of the mouse oral microbiome.</title>
        <authorList>
            <person name="Joseph S."/>
            <person name="Aduse-Opoku J."/>
            <person name="Curtis M."/>
            <person name="Wade W."/>
            <person name="Hashim A."/>
        </authorList>
    </citation>
    <scope>NUCLEOTIDE SEQUENCE [LARGE SCALE GENOMIC DNA]</scope>
    <source>
        <strain evidence="1 2">WM131</strain>
    </source>
</reference>
<dbReference type="AlphaFoldDB" id="A0A4Y9J9X9"/>
<gene>
    <name evidence="1" type="ORF">E4T82_06265</name>
</gene>
<evidence type="ECO:0000313" key="2">
    <source>
        <dbReference type="Proteomes" id="UP000297253"/>
    </source>
</evidence>
<organism evidence="1 2">
    <name type="scientific">Streptococcus cuniculi</name>
    <dbReference type="NCBI Taxonomy" id="1432788"/>
    <lineage>
        <taxon>Bacteria</taxon>
        <taxon>Bacillati</taxon>
        <taxon>Bacillota</taxon>
        <taxon>Bacilli</taxon>
        <taxon>Lactobacillales</taxon>
        <taxon>Streptococcaceae</taxon>
        <taxon>Streptococcus</taxon>
    </lineage>
</organism>
<dbReference type="Proteomes" id="UP000297253">
    <property type="component" value="Unassembled WGS sequence"/>
</dbReference>
<accession>A0A4Y9J9X9</accession>
<dbReference type="RefSeq" id="WP_135182003.1">
    <property type="nucleotide sequence ID" value="NZ_JADGKZ010000007.1"/>
</dbReference>
<dbReference type="EMBL" id="SPPD01000007">
    <property type="protein sequence ID" value="TFU97823.1"/>
    <property type="molecule type" value="Genomic_DNA"/>
</dbReference>
<protein>
    <submittedName>
        <fullName evidence="1">Uncharacterized protein</fullName>
    </submittedName>
</protein>
<name>A0A4Y9J9X9_9STRE</name>
<proteinExistence type="predicted"/>
<evidence type="ECO:0000313" key="1">
    <source>
        <dbReference type="EMBL" id="TFU97823.1"/>
    </source>
</evidence>
<comment type="caution">
    <text evidence="1">The sequence shown here is derived from an EMBL/GenBank/DDBJ whole genome shotgun (WGS) entry which is preliminary data.</text>
</comment>
<dbReference type="OrthoDB" id="2218873at2"/>
<sequence>MAKQRRERVFTIDRLYEIQDIHGELTLSAIMEDLDFLSRRDITQKLNRMRRDGNIHYDKGYENIRILAPRTVKNDVVIKDNELGRLQSWFLVRDLYGLEEDLQSGQLKASDRVKARQLRYKILNSLQKSAVDFAKLYEEQADFTLPWQEVTENG</sequence>